<dbReference type="Proteomes" id="UP000663838">
    <property type="component" value="Unassembled WGS sequence"/>
</dbReference>
<dbReference type="Proteomes" id="UP000663825">
    <property type="component" value="Unassembled WGS sequence"/>
</dbReference>
<dbReference type="Proteomes" id="UP000663872">
    <property type="component" value="Unassembled WGS sequence"/>
</dbReference>
<dbReference type="Proteomes" id="UP000663848">
    <property type="component" value="Unassembled WGS sequence"/>
</dbReference>
<dbReference type="Proteomes" id="UP000663865">
    <property type="component" value="Unassembled WGS sequence"/>
</dbReference>
<dbReference type="Proteomes" id="UP000663833">
    <property type="component" value="Unassembled WGS sequence"/>
</dbReference>
<dbReference type="EMBL" id="CAJNYT010004926">
    <property type="protein sequence ID" value="CAF3701238.1"/>
    <property type="molecule type" value="Genomic_DNA"/>
</dbReference>
<evidence type="ECO:0000313" key="9">
    <source>
        <dbReference type="EMBL" id="CAF4536465.1"/>
    </source>
</evidence>
<organism evidence="5 11">
    <name type="scientific">Rotaria socialis</name>
    <dbReference type="NCBI Taxonomy" id="392032"/>
    <lineage>
        <taxon>Eukaryota</taxon>
        <taxon>Metazoa</taxon>
        <taxon>Spiralia</taxon>
        <taxon>Gnathifera</taxon>
        <taxon>Rotifera</taxon>
        <taxon>Eurotatoria</taxon>
        <taxon>Bdelloidea</taxon>
        <taxon>Philodinida</taxon>
        <taxon>Philodinidae</taxon>
        <taxon>Rotaria</taxon>
    </lineage>
</organism>
<sequence>MNNSHDHPHIHHQNIVIGDIFLHLETKPIIIQVVIQSPLATSPLTLDKPVVHRLSPNSSGQTGSQGIISCDLKNSVPIKATHERTKSSSTKKLMRVHKASLALVKELKSKVSSSNQSELKSITTNANVNAEHTYF</sequence>
<dbReference type="EMBL" id="CAJOBO010001063">
    <property type="protein sequence ID" value="CAF4332822.1"/>
    <property type="molecule type" value="Genomic_DNA"/>
</dbReference>
<keyword evidence="12" id="KW-1185">Reference proteome</keyword>
<evidence type="ECO:0000313" key="5">
    <source>
        <dbReference type="EMBL" id="CAF3736474.1"/>
    </source>
</evidence>
<evidence type="ECO:0000313" key="4">
    <source>
        <dbReference type="EMBL" id="CAF3729420.1"/>
    </source>
</evidence>
<dbReference type="EMBL" id="CAJNYD010003675">
    <property type="protein sequence ID" value="CAF3536556.1"/>
    <property type="molecule type" value="Genomic_DNA"/>
</dbReference>
<dbReference type="EMBL" id="CAJOBQ010000305">
    <property type="protein sequence ID" value="CAF4322892.1"/>
    <property type="molecule type" value="Genomic_DNA"/>
</dbReference>
<proteinExistence type="predicted"/>
<dbReference type="Proteomes" id="UP000663873">
    <property type="component" value="Unassembled WGS sequence"/>
</dbReference>
<evidence type="ECO:0000313" key="7">
    <source>
        <dbReference type="EMBL" id="CAF4322892.1"/>
    </source>
</evidence>
<name>A0A818X7D5_9BILA</name>
<dbReference type="EMBL" id="CAJOBR010000686">
    <property type="protein sequence ID" value="CAF4536465.1"/>
    <property type="molecule type" value="Genomic_DNA"/>
</dbReference>
<dbReference type="OrthoDB" id="10050446at2759"/>
<accession>A0A818X7D5</accession>
<evidence type="ECO:0000313" key="8">
    <source>
        <dbReference type="EMBL" id="CAF4332822.1"/>
    </source>
</evidence>
<evidence type="ECO:0000313" key="2">
    <source>
        <dbReference type="EMBL" id="CAF3536556.1"/>
    </source>
</evidence>
<evidence type="ECO:0000313" key="10">
    <source>
        <dbReference type="EMBL" id="CAF4669541.1"/>
    </source>
</evidence>
<dbReference type="EMBL" id="CAJNYV010005301">
    <property type="protein sequence ID" value="CAF3736474.1"/>
    <property type="molecule type" value="Genomic_DNA"/>
</dbReference>
<gene>
    <name evidence="4" type="ORF">FME351_LOCUS29589</name>
    <name evidence="3" type="ORF">GRG538_LOCUS28357</name>
    <name evidence="8" type="ORF">HFQ381_LOCUS15569</name>
    <name evidence="5" type="ORF">KIK155_LOCUS28880</name>
    <name evidence="2" type="ORF">LUA448_LOCUS27245</name>
    <name evidence="9" type="ORF">QYT958_LOCUS7280</name>
    <name evidence="1" type="ORF">TIS948_LOCUS14729</name>
    <name evidence="10" type="ORF">TOA249_LOCUS15181</name>
    <name evidence="7" type="ORF">TSG867_LOCUS7682</name>
    <name evidence="6" type="ORF">UJA718_LOCUS5471</name>
</gene>
<comment type="caution">
    <text evidence="5">The sequence shown here is derived from an EMBL/GenBank/DDBJ whole genome shotgun (WGS) entry which is preliminary data.</text>
</comment>
<dbReference type="EMBL" id="CAJNYU010004144">
    <property type="protein sequence ID" value="CAF3729420.1"/>
    <property type="molecule type" value="Genomic_DNA"/>
</dbReference>
<evidence type="ECO:0000313" key="12">
    <source>
        <dbReference type="Proteomes" id="UP000663873"/>
    </source>
</evidence>
<dbReference type="Proteomes" id="UP000663869">
    <property type="component" value="Unassembled WGS sequence"/>
</dbReference>
<dbReference type="Proteomes" id="UP000663851">
    <property type="component" value="Unassembled WGS sequence"/>
</dbReference>
<dbReference type="EMBL" id="CAJOBS010000977">
    <property type="protein sequence ID" value="CAF4669541.1"/>
    <property type="molecule type" value="Genomic_DNA"/>
</dbReference>
<evidence type="ECO:0000313" key="6">
    <source>
        <dbReference type="EMBL" id="CAF4183569.1"/>
    </source>
</evidence>
<protein>
    <submittedName>
        <fullName evidence="5">Uncharacterized protein</fullName>
    </submittedName>
</protein>
<evidence type="ECO:0000313" key="3">
    <source>
        <dbReference type="EMBL" id="CAF3701238.1"/>
    </source>
</evidence>
<evidence type="ECO:0000313" key="1">
    <source>
        <dbReference type="EMBL" id="CAF3242683.1"/>
    </source>
</evidence>
<dbReference type="AlphaFoldDB" id="A0A818X7D5"/>
<reference evidence="5" key="1">
    <citation type="submission" date="2021-02" db="EMBL/GenBank/DDBJ databases">
        <authorList>
            <person name="Nowell W R."/>
        </authorList>
    </citation>
    <scope>NUCLEOTIDE SEQUENCE</scope>
</reference>
<dbReference type="Proteomes" id="UP000663862">
    <property type="component" value="Unassembled WGS sequence"/>
</dbReference>
<dbReference type="EMBL" id="CAJNXB010002415">
    <property type="protein sequence ID" value="CAF3242683.1"/>
    <property type="molecule type" value="Genomic_DNA"/>
</dbReference>
<evidence type="ECO:0000313" key="11">
    <source>
        <dbReference type="Proteomes" id="UP000663865"/>
    </source>
</evidence>
<dbReference type="EMBL" id="CAJOBP010000477">
    <property type="protein sequence ID" value="CAF4183569.1"/>
    <property type="molecule type" value="Genomic_DNA"/>
</dbReference>